<feature type="domain" description="Phage tail collar" evidence="2">
    <location>
        <begin position="155"/>
        <end position="199"/>
    </location>
</feature>
<dbReference type="Pfam" id="PF07484">
    <property type="entry name" value="Collar"/>
    <property type="match status" value="1"/>
</dbReference>
<feature type="region of interest" description="Disordered" evidence="1">
    <location>
        <begin position="1"/>
        <end position="29"/>
    </location>
</feature>
<accession>A0A249DWV3</accession>
<dbReference type="AlphaFoldDB" id="A0A249DWV3"/>
<dbReference type="Proteomes" id="UP000216438">
    <property type="component" value="Chromosome"/>
</dbReference>
<dbReference type="Gene3D" id="3.90.1340.10">
    <property type="entry name" value="Phage tail collar domain"/>
    <property type="match status" value="1"/>
</dbReference>
<dbReference type="SUPFAM" id="SSF88874">
    <property type="entry name" value="Receptor-binding domain of short tail fibre protein gp12"/>
    <property type="match status" value="1"/>
</dbReference>
<evidence type="ECO:0000256" key="1">
    <source>
        <dbReference type="SAM" id="MobiDB-lite"/>
    </source>
</evidence>
<reference evidence="4" key="1">
    <citation type="submission" date="2016-06" db="EMBL/GenBank/DDBJ databases">
        <authorList>
            <person name="Kjaerup R.B."/>
            <person name="Dalgaard T.S."/>
            <person name="Juul-Madsen H.R."/>
        </authorList>
    </citation>
    <scope>NUCLEOTIDE SEQUENCE [LARGE SCALE GENOMIC DNA]</scope>
    <source>
        <strain evidence="4">MEAM1</strain>
    </source>
</reference>
<proteinExistence type="predicted"/>
<dbReference type="InterPro" id="IPR011083">
    <property type="entry name" value="Phage_tail_collar_dom"/>
</dbReference>
<dbReference type="InterPro" id="IPR051934">
    <property type="entry name" value="Phage_Tail_Fiber_Structural"/>
</dbReference>
<evidence type="ECO:0000313" key="4">
    <source>
        <dbReference type="EMBL" id="ASX26028.1"/>
    </source>
</evidence>
<reference evidence="4 5" key="3">
    <citation type="submission" date="2017-09" db="EMBL/GenBank/DDBJ databases">
        <title>The genome of whitefly Bemisia tabaci, a global crop pest, provides novel insights into virus transmission, host adaptation and insecticide resistance.</title>
        <authorList>
            <person name="Kaur N."/>
            <person name="Kliot A."/>
            <person name="Pinheiro P.V."/>
            <person name="Luan J."/>
            <person name="Zheng Y."/>
            <person name="Liu W."/>
            <person name="Sun H."/>
            <person name="Yang X."/>
            <person name="Xu Y."/>
            <person name="Luo Y."/>
            <person name="Kruse A."/>
            <person name="Fisher T.W."/>
            <person name="Nelson D.R."/>
            <person name="Elimelech M."/>
            <person name="MacCoss M."/>
            <person name="Johnson R."/>
            <person name="Cohen E."/>
            <person name="Hunter W.B."/>
            <person name="Brown J.K."/>
            <person name="Jander G."/>
            <person name="Cilia M."/>
            <person name="Douglas A.E."/>
            <person name="Ghanim M."/>
            <person name="Simmons A.M."/>
            <person name="Wintermantel W.M."/>
            <person name="Ling K.-S."/>
            <person name="Fei Z."/>
        </authorList>
    </citation>
    <scope>NUCLEOTIDE SEQUENCE [LARGE SCALE GENOMIC DNA]</scope>
    <source>
        <strain evidence="4 5">MEAM1</strain>
    </source>
</reference>
<dbReference type="EMBL" id="CP016303">
    <property type="protein sequence ID" value="ASX25781.1"/>
    <property type="molecule type" value="Genomic_DNA"/>
</dbReference>
<evidence type="ECO:0000313" key="3">
    <source>
        <dbReference type="EMBL" id="ASX25781.1"/>
    </source>
</evidence>
<evidence type="ECO:0000259" key="2">
    <source>
        <dbReference type="Pfam" id="PF07484"/>
    </source>
</evidence>
<sequence length="297" mass="32676">MHRIDTPTAQQDKFGQGKPGFTNGDPTTGTRATELNSDFFDALQEELCTVIEQTGTRLNPHQHTQLYEAIQTCAENAANTKLSRKKNGKDIPDKAEFIENLGLTETVELAKEAIPYHRKINGKTLIQDVQLTATDVNAVTPETLRLEIPVGVPPLPWPADRPPTGWLLCNGDQFDKTRYPLLASAYPSGQLPDLRGEFIRGADAGRKIDTGRKVLSPQGDAIRNITGQFGYVRQGQWAPWVTATGAFYQTSTFSAAIKRGDPDNWGSVSAFDASRVVPTAHENRPRNVAFNYIVRGA</sequence>
<reference evidence="5" key="2">
    <citation type="submission" date="2016-06" db="EMBL/GenBank/DDBJ databases">
        <authorList>
            <person name="Chen W."/>
            <person name="Hasegawa D.K."/>
        </authorList>
    </citation>
    <scope>NUCLEOTIDE SEQUENCE [LARGE SCALE GENOMIC DNA]</scope>
    <source>
        <strain evidence="5">MEAM1</strain>
    </source>
</reference>
<dbReference type="EMBL" id="CP016303">
    <property type="protein sequence ID" value="ASX26028.1"/>
    <property type="molecule type" value="Genomic_DNA"/>
</dbReference>
<evidence type="ECO:0000313" key="5">
    <source>
        <dbReference type="Proteomes" id="UP000216438"/>
    </source>
</evidence>
<gene>
    <name evidence="3" type="ORF">BA171_01025</name>
    <name evidence="4" type="ORF">BA171_02575</name>
</gene>
<dbReference type="PANTHER" id="PTHR35191:SF1">
    <property type="entry name" value="PROPHAGE SIDE TAIL FIBER PROTEIN HOMOLOG STFQ-RELATED"/>
    <property type="match status" value="1"/>
</dbReference>
<dbReference type="InterPro" id="IPR037053">
    <property type="entry name" value="Phage_tail_collar_dom_sf"/>
</dbReference>
<protein>
    <recommendedName>
        <fullName evidence="2">Phage tail collar domain-containing protein</fullName>
    </recommendedName>
</protein>
<dbReference type="RefSeq" id="WP_072052317.1">
    <property type="nucleotide sequence ID" value="NZ_CP016303.1"/>
</dbReference>
<dbReference type="PANTHER" id="PTHR35191">
    <property type="entry name" value="PROPHAGE SIDE TAIL FIBER PROTEIN HOMOLOG STFQ-RELATED"/>
    <property type="match status" value="1"/>
</dbReference>
<name>A0A249DWV3_9ENTR</name>
<organism evidence="4 5">
    <name type="scientific">Candidatus Hamiltonella defensa</name>
    <name type="common">Bemisia tabaci</name>
    <dbReference type="NCBI Taxonomy" id="672795"/>
    <lineage>
        <taxon>Bacteria</taxon>
        <taxon>Pseudomonadati</taxon>
        <taxon>Pseudomonadota</taxon>
        <taxon>Gammaproteobacteria</taxon>
        <taxon>Enterobacterales</taxon>
        <taxon>Enterobacteriaceae</taxon>
        <taxon>aphid secondary symbionts</taxon>
        <taxon>Candidatus Williamhamiltonella</taxon>
    </lineage>
</organism>